<feature type="signal peptide" evidence="1">
    <location>
        <begin position="1"/>
        <end position="22"/>
    </location>
</feature>
<accession>A0A840E8A6</accession>
<organism evidence="3 4">
    <name type="scientific">Neolewinella aquimaris</name>
    <dbReference type="NCBI Taxonomy" id="1835722"/>
    <lineage>
        <taxon>Bacteria</taxon>
        <taxon>Pseudomonadati</taxon>
        <taxon>Bacteroidota</taxon>
        <taxon>Saprospiria</taxon>
        <taxon>Saprospirales</taxon>
        <taxon>Lewinellaceae</taxon>
        <taxon>Neolewinella</taxon>
    </lineage>
</organism>
<evidence type="ECO:0000259" key="2">
    <source>
        <dbReference type="Pfam" id="PF00884"/>
    </source>
</evidence>
<dbReference type="PANTHER" id="PTHR43751">
    <property type="entry name" value="SULFATASE"/>
    <property type="match status" value="1"/>
</dbReference>
<keyword evidence="4" id="KW-1185">Reference proteome</keyword>
<dbReference type="Gene3D" id="3.30.1120.10">
    <property type="match status" value="1"/>
</dbReference>
<protein>
    <submittedName>
        <fullName evidence="3">Arylsulfatase A-like enzyme</fullName>
    </submittedName>
</protein>
<gene>
    <name evidence="3" type="ORF">GGR28_000620</name>
</gene>
<keyword evidence="1" id="KW-0732">Signal</keyword>
<reference evidence="3 4" key="1">
    <citation type="submission" date="2020-08" db="EMBL/GenBank/DDBJ databases">
        <title>Genomic Encyclopedia of Type Strains, Phase IV (KMG-IV): sequencing the most valuable type-strain genomes for metagenomic binning, comparative biology and taxonomic classification.</title>
        <authorList>
            <person name="Goeker M."/>
        </authorList>
    </citation>
    <scope>NUCLEOTIDE SEQUENCE [LARGE SCALE GENOMIC DNA]</scope>
    <source>
        <strain evidence="3 4">DSM 105137</strain>
    </source>
</reference>
<evidence type="ECO:0000313" key="3">
    <source>
        <dbReference type="EMBL" id="MBB4078019.1"/>
    </source>
</evidence>
<dbReference type="PANTHER" id="PTHR43751:SF3">
    <property type="entry name" value="SULFATASE N-TERMINAL DOMAIN-CONTAINING PROTEIN"/>
    <property type="match status" value="1"/>
</dbReference>
<dbReference type="SUPFAM" id="SSF53649">
    <property type="entry name" value="Alkaline phosphatase-like"/>
    <property type="match status" value="1"/>
</dbReference>
<feature type="chain" id="PRO_5032815964" evidence="1">
    <location>
        <begin position="23"/>
        <end position="519"/>
    </location>
</feature>
<comment type="caution">
    <text evidence="3">The sequence shown here is derived from an EMBL/GenBank/DDBJ whole genome shotgun (WGS) entry which is preliminary data.</text>
</comment>
<dbReference type="InterPro" id="IPR000917">
    <property type="entry name" value="Sulfatase_N"/>
</dbReference>
<proteinExistence type="predicted"/>
<dbReference type="InterPro" id="IPR052701">
    <property type="entry name" value="GAG_Ulvan_Degrading_Sulfatases"/>
</dbReference>
<evidence type="ECO:0000256" key="1">
    <source>
        <dbReference type="SAM" id="SignalP"/>
    </source>
</evidence>
<dbReference type="AlphaFoldDB" id="A0A840E8A6"/>
<dbReference type="InterPro" id="IPR017850">
    <property type="entry name" value="Alkaline_phosphatase_core_sf"/>
</dbReference>
<dbReference type="Proteomes" id="UP000576209">
    <property type="component" value="Unassembled WGS sequence"/>
</dbReference>
<sequence>MYKRTLYLLAAILVLAPSLVRAQQPNVILIYADDLGRGLLGTYGQRIISTPHIDRLARAGMRFERAYGATYCAPARMSLLTGRHDVRNLPWQRVTKAGIFKELDRKLSLDQIVERVEATVAPAPADEVFLGQVAQQAGYVTAQFGKLEWGFATTPARLERHGWDHHFGYYDHERCHGFYPPFLFENGEKVEIPGNTHVDCAKTKESNSPEAYRDRWDMTGKAVYSEHLIVDKMLGFLDDHHPRKTGKPFFVFFPTQLPHGPIMVPEVHPDFRDHPELTELEKEYASMVKMLDDDVGRIHQKLEEMNELDNTIIVFTSDNGHEIYYAAEGRTSKGKTDLAGNRFDQVKTRFTTAAIGDVFDGNDGMSGHKRSNWEGGTRVPLFWYWKGHIAPHSVSEQMVSNYDFLNTLAEIIGQPPVENKDGVSYAGTLFGRESVPRTYTVTSSMMGPAIVTHEGWKLRYVRAHDLYQLYCLPDDYSEQHDLAGTQEQRVSELKAILLDKCGGDLTNGLGPEQLPGQVH</sequence>
<dbReference type="Pfam" id="PF00884">
    <property type="entry name" value="Sulfatase"/>
    <property type="match status" value="1"/>
</dbReference>
<dbReference type="EMBL" id="JACIFF010000001">
    <property type="protein sequence ID" value="MBB4078019.1"/>
    <property type="molecule type" value="Genomic_DNA"/>
</dbReference>
<dbReference type="Gene3D" id="3.40.720.10">
    <property type="entry name" value="Alkaline Phosphatase, subunit A"/>
    <property type="match status" value="1"/>
</dbReference>
<dbReference type="RefSeq" id="WP_183494249.1">
    <property type="nucleotide sequence ID" value="NZ_JACIFF010000001.1"/>
</dbReference>
<name>A0A840E8A6_9BACT</name>
<evidence type="ECO:0000313" key="4">
    <source>
        <dbReference type="Proteomes" id="UP000576209"/>
    </source>
</evidence>
<feature type="domain" description="Sulfatase N-terminal" evidence="2">
    <location>
        <begin position="25"/>
        <end position="413"/>
    </location>
</feature>